<evidence type="ECO:0000256" key="1">
    <source>
        <dbReference type="SAM" id="Coils"/>
    </source>
</evidence>
<dbReference type="AlphaFoldDB" id="A0AAD8JWD6"/>
<proteinExistence type="predicted"/>
<organism evidence="3 4">
    <name type="scientific">Tagetes erecta</name>
    <name type="common">African marigold</name>
    <dbReference type="NCBI Taxonomy" id="13708"/>
    <lineage>
        <taxon>Eukaryota</taxon>
        <taxon>Viridiplantae</taxon>
        <taxon>Streptophyta</taxon>
        <taxon>Embryophyta</taxon>
        <taxon>Tracheophyta</taxon>
        <taxon>Spermatophyta</taxon>
        <taxon>Magnoliopsida</taxon>
        <taxon>eudicotyledons</taxon>
        <taxon>Gunneridae</taxon>
        <taxon>Pentapetalae</taxon>
        <taxon>asterids</taxon>
        <taxon>campanulids</taxon>
        <taxon>Asterales</taxon>
        <taxon>Asteraceae</taxon>
        <taxon>Asteroideae</taxon>
        <taxon>Heliantheae alliance</taxon>
        <taxon>Tageteae</taxon>
        <taxon>Tagetes</taxon>
    </lineage>
</organism>
<evidence type="ECO:0000313" key="3">
    <source>
        <dbReference type="EMBL" id="KAK1412190.1"/>
    </source>
</evidence>
<comment type="caution">
    <text evidence="3">The sequence shown here is derived from an EMBL/GenBank/DDBJ whole genome shotgun (WGS) entry which is preliminary data.</text>
</comment>
<gene>
    <name evidence="3" type="ORF">QVD17_33220</name>
</gene>
<feature type="coiled-coil region" evidence="1">
    <location>
        <begin position="91"/>
        <end position="129"/>
    </location>
</feature>
<dbReference type="PANTHER" id="PTHR34190:SF4">
    <property type="entry name" value="EXPRESSED PROTEIN"/>
    <property type="match status" value="1"/>
</dbReference>
<feature type="compositionally biased region" description="Low complexity" evidence="2">
    <location>
        <begin position="33"/>
        <end position="49"/>
    </location>
</feature>
<name>A0AAD8JWD6_TARER</name>
<keyword evidence="1" id="KW-0175">Coiled coil</keyword>
<reference evidence="3" key="1">
    <citation type="journal article" date="2023" name="bioRxiv">
        <title>Improved chromosome-level genome assembly for marigold (Tagetes erecta).</title>
        <authorList>
            <person name="Jiang F."/>
            <person name="Yuan L."/>
            <person name="Wang S."/>
            <person name="Wang H."/>
            <person name="Xu D."/>
            <person name="Wang A."/>
            <person name="Fan W."/>
        </authorList>
    </citation>
    <scope>NUCLEOTIDE SEQUENCE</scope>
    <source>
        <strain evidence="3">WSJ</strain>
        <tissue evidence="3">Leaf</tissue>
    </source>
</reference>
<dbReference type="PANTHER" id="PTHR34190">
    <property type="entry name" value="EXPRESSED PROTEIN"/>
    <property type="match status" value="1"/>
</dbReference>
<dbReference type="Proteomes" id="UP001229421">
    <property type="component" value="Unassembled WGS sequence"/>
</dbReference>
<evidence type="ECO:0000313" key="4">
    <source>
        <dbReference type="Proteomes" id="UP001229421"/>
    </source>
</evidence>
<feature type="region of interest" description="Disordered" evidence="2">
    <location>
        <begin position="30"/>
        <end position="59"/>
    </location>
</feature>
<evidence type="ECO:0000256" key="2">
    <source>
        <dbReference type="SAM" id="MobiDB-lite"/>
    </source>
</evidence>
<dbReference type="EMBL" id="JAUHHV010000009">
    <property type="protein sequence ID" value="KAK1412190.1"/>
    <property type="molecule type" value="Genomic_DNA"/>
</dbReference>
<keyword evidence="4" id="KW-1185">Reference proteome</keyword>
<accession>A0AAD8JWD6</accession>
<protein>
    <submittedName>
        <fullName evidence="3">Uncharacterized protein</fullName>
    </submittedName>
</protein>
<sequence>MAVTTVEEPMLSRLDRLDIIVRRLEELRGGNRTPKSSCPSTPSSGTLTSEGQVSSIDFSPRSLEKHCRPIDDVIMETGVKGTIIERLVHVEDRVAKLCVQLEEEIDAEKRRLEQEVMRKKKKKRGLKQLVKSCVIGNISGES</sequence>